<dbReference type="EMBL" id="QTJV01000006">
    <property type="protein sequence ID" value="RFM33489.1"/>
    <property type="molecule type" value="Genomic_DNA"/>
</dbReference>
<keyword evidence="3" id="KW-1185">Reference proteome</keyword>
<proteinExistence type="predicted"/>
<evidence type="ECO:0000313" key="2">
    <source>
        <dbReference type="EMBL" id="RFM33489.1"/>
    </source>
</evidence>
<gene>
    <name evidence="2" type="ORF">DXN04_16135</name>
</gene>
<protein>
    <submittedName>
        <fullName evidence="2">Uncharacterized protein</fullName>
    </submittedName>
</protein>
<keyword evidence="1" id="KW-1133">Transmembrane helix</keyword>
<evidence type="ECO:0000313" key="3">
    <source>
        <dbReference type="Proteomes" id="UP000261174"/>
    </source>
</evidence>
<feature type="transmembrane region" description="Helical" evidence="1">
    <location>
        <begin position="12"/>
        <end position="31"/>
    </location>
</feature>
<organism evidence="2 3">
    <name type="scientific">Chitinophaga silvisoli</name>
    <dbReference type="NCBI Taxonomy" id="2291814"/>
    <lineage>
        <taxon>Bacteria</taxon>
        <taxon>Pseudomonadati</taxon>
        <taxon>Bacteroidota</taxon>
        <taxon>Chitinophagia</taxon>
        <taxon>Chitinophagales</taxon>
        <taxon>Chitinophagaceae</taxon>
        <taxon>Chitinophaga</taxon>
    </lineage>
</organism>
<dbReference type="AlphaFoldDB" id="A0A3E1NZY5"/>
<feature type="transmembrane region" description="Helical" evidence="1">
    <location>
        <begin position="37"/>
        <end position="56"/>
    </location>
</feature>
<reference evidence="2 3" key="1">
    <citation type="submission" date="2018-08" db="EMBL/GenBank/DDBJ databases">
        <title>Chitinophaga sp. K20C18050901, a novel bacterium isolated from forest soil.</title>
        <authorList>
            <person name="Wang C."/>
        </authorList>
    </citation>
    <scope>NUCLEOTIDE SEQUENCE [LARGE SCALE GENOMIC DNA]</scope>
    <source>
        <strain evidence="2 3">K20C18050901</strain>
    </source>
</reference>
<dbReference type="Proteomes" id="UP000261174">
    <property type="component" value="Unassembled WGS sequence"/>
</dbReference>
<name>A0A3E1NZY5_9BACT</name>
<dbReference type="RefSeq" id="WP_116854412.1">
    <property type="nucleotide sequence ID" value="NZ_QTJV01000006.1"/>
</dbReference>
<comment type="caution">
    <text evidence="2">The sequence shown here is derived from an EMBL/GenBank/DDBJ whole genome shotgun (WGS) entry which is preliminary data.</text>
</comment>
<evidence type="ECO:0000256" key="1">
    <source>
        <dbReference type="SAM" id="Phobius"/>
    </source>
</evidence>
<sequence length="146" mass="17743">MEISSTREYPMFLFDITRFPILLYFFGLFFFDEEFRFIGYLFVFYMVLSQLTYRFTTRVNLEGGHLRIEYRQFFFRRVKVIGLKGMVMTMQDYQDVIIKGTDRWKKYLLNVMVNGKQVYRMDTREGYTKEVFLELMKAVGRAPVLE</sequence>
<keyword evidence="1" id="KW-0472">Membrane</keyword>
<keyword evidence="1" id="KW-0812">Transmembrane</keyword>
<accession>A0A3E1NZY5</accession>
<dbReference type="OrthoDB" id="674454at2"/>